<keyword evidence="10" id="KW-1185">Reference proteome</keyword>
<feature type="transmembrane region" description="Helical" evidence="8">
    <location>
        <begin position="180"/>
        <end position="198"/>
    </location>
</feature>
<feature type="transmembrane region" description="Helical" evidence="8">
    <location>
        <begin position="40"/>
        <end position="62"/>
    </location>
</feature>
<dbReference type="InterPro" id="IPR018584">
    <property type="entry name" value="GT87"/>
</dbReference>
<evidence type="ECO:0000313" key="9">
    <source>
        <dbReference type="EMBL" id="MFC4605390.1"/>
    </source>
</evidence>
<organism evidence="9 10">
    <name type="scientific">Rhodococcus kronopolitis</name>
    <dbReference type="NCBI Taxonomy" id="1460226"/>
    <lineage>
        <taxon>Bacteria</taxon>
        <taxon>Bacillati</taxon>
        <taxon>Actinomycetota</taxon>
        <taxon>Actinomycetes</taxon>
        <taxon>Mycobacteriales</taxon>
        <taxon>Nocardiaceae</taxon>
        <taxon>Rhodococcus</taxon>
    </lineage>
</organism>
<keyword evidence="6 8" id="KW-0472">Membrane</keyword>
<evidence type="ECO:0000256" key="8">
    <source>
        <dbReference type="SAM" id="Phobius"/>
    </source>
</evidence>
<dbReference type="RefSeq" id="WP_378418950.1">
    <property type="nucleotide sequence ID" value="NZ_JBHSFO010000010.1"/>
</dbReference>
<feature type="transmembrane region" description="Helical" evidence="8">
    <location>
        <begin position="309"/>
        <end position="327"/>
    </location>
</feature>
<feature type="transmembrane region" description="Helical" evidence="8">
    <location>
        <begin position="241"/>
        <end position="264"/>
    </location>
</feature>
<keyword evidence="3" id="KW-0808">Transferase</keyword>
<evidence type="ECO:0000256" key="3">
    <source>
        <dbReference type="ARBA" id="ARBA00022679"/>
    </source>
</evidence>
<feature type="transmembrane region" description="Helical" evidence="8">
    <location>
        <begin position="153"/>
        <end position="174"/>
    </location>
</feature>
<comment type="similarity">
    <text evidence="7">Belongs to the glycosyltransferase 87 family.</text>
</comment>
<comment type="caution">
    <text evidence="9">The sequence shown here is derived from an EMBL/GenBank/DDBJ whole genome shotgun (WGS) entry which is preliminary data.</text>
</comment>
<protein>
    <submittedName>
        <fullName evidence="9">Glycosyltransferase 87 family protein</fullName>
    </submittedName>
</protein>
<evidence type="ECO:0000256" key="2">
    <source>
        <dbReference type="ARBA" id="ARBA00022475"/>
    </source>
</evidence>
<feature type="transmembrane region" description="Helical" evidence="8">
    <location>
        <begin position="124"/>
        <end position="141"/>
    </location>
</feature>
<sequence length="390" mass="42833">MVLVLTLVDPWLNGAGIFAGGADLHVYRDGARRILDGAPLYTQPMLFGLLYTYTPFSTLVFVPIEQVPWGYVNNVWMVVNLGVLLACILLCWKILGYRWTPRLGAASALLTAVCVFLEPVRTTLFYGQINLVLMLLVLWDFSRKDQSRLRGLGVGLAAGIKLTPVYFVAVFVVLRQWRSAVTALAVIGATVALTWLVLPADSRQYWTSTFFQSTRIADDTHPANQSIRGAIAHVTGQAAPLWLWVAVAGVVAVVSLTVSVRLFRVGEGLLAVTLSGLTASAVSPFSWSHHWVWFVPLVVYLVHRALARPWWWAGAASVCVAAGSWPYRWDEANVVVGLFLFPPWWAVTQIVLVNVYVIVYGCVLVGACAVLARARKVAPNDAAARATNER</sequence>
<evidence type="ECO:0000256" key="7">
    <source>
        <dbReference type="ARBA" id="ARBA00024033"/>
    </source>
</evidence>
<feature type="transmembrane region" description="Helical" evidence="8">
    <location>
        <begin position="74"/>
        <end position="92"/>
    </location>
</feature>
<keyword evidence="5 8" id="KW-1133">Transmembrane helix</keyword>
<comment type="subcellular location">
    <subcellularLocation>
        <location evidence="1">Cell membrane</location>
        <topology evidence="1">Multi-pass membrane protein</topology>
    </subcellularLocation>
</comment>
<feature type="transmembrane region" description="Helical" evidence="8">
    <location>
        <begin position="284"/>
        <end position="302"/>
    </location>
</feature>
<accession>A0ABV9FX90</accession>
<keyword evidence="2" id="KW-1003">Cell membrane</keyword>
<name>A0ABV9FX90_9NOCA</name>
<evidence type="ECO:0000256" key="1">
    <source>
        <dbReference type="ARBA" id="ARBA00004651"/>
    </source>
</evidence>
<reference evidence="10" key="1">
    <citation type="journal article" date="2019" name="Int. J. Syst. Evol. Microbiol.">
        <title>The Global Catalogue of Microorganisms (GCM) 10K type strain sequencing project: providing services to taxonomists for standard genome sequencing and annotation.</title>
        <authorList>
            <consortium name="The Broad Institute Genomics Platform"/>
            <consortium name="The Broad Institute Genome Sequencing Center for Infectious Disease"/>
            <person name="Wu L."/>
            <person name="Ma J."/>
        </authorList>
    </citation>
    <scope>NUCLEOTIDE SEQUENCE [LARGE SCALE GENOMIC DNA]</scope>
    <source>
        <strain evidence="10">CCUG 54520</strain>
    </source>
</reference>
<feature type="transmembrane region" description="Helical" evidence="8">
    <location>
        <begin position="347"/>
        <end position="372"/>
    </location>
</feature>
<dbReference type="Pfam" id="PF09594">
    <property type="entry name" value="GT87"/>
    <property type="match status" value="1"/>
</dbReference>
<dbReference type="EMBL" id="JBHSFO010000010">
    <property type="protein sequence ID" value="MFC4605390.1"/>
    <property type="molecule type" value="Genomic_DNA"/>
</dbReference>
<gene>
    <name evidence="9" type="ORF">ACFO6S_16950</name>
</gene>
<evidence type="ECO:0000313" key="10">
    <source>
        <dbReference type="Proteomes" id="UP001595914"/>
    </source>
</evidence>
<keyword evidence="4 8" id="KW-0812">Transmembrane</keyword>
<proteinExistence type="inferred from homology"/>
<evidence type="ECO:0000256" key="6">
    <source>
        <dbReference type="ARBA" id="ARBA00023136"/>
    </source>
</evidence>
<evidence type="ECO:0000256" key="5">
    <source>
        <dbReference type="ARBA" id="ARBA00022989"/>
    </source>
</evidence>
<dbReference type="Proteomes" id="UP001595914">
    <property type="component" value="Unassembled WGS sequence"/>
</dbReference>
<evidence type="ECO:0000256" key="4">
    <source>
        <dbReference type="ARBA" id="ARBA00022692"/>
    </source>
</evidence>